<gene>
    <name evidence="6" type="ORF">ACFOGJ_07485</name>
</gene>
<protein>
    <recommendedName>
        <fullName evidence="1">protein acetyllysine N-acetyltransferase</fullName>
        <ecNumber evidence="1">2.3.1.286</ecNumber>
    </recommendedName>
</protein>
<dbReference type="InterPro" id="IPR050134">
    <property type="entry name" value="NAD-dep_sirtuin_deacylases"/>
</dbReference>
<dbReference type="Gene3D" id="3.40.50.1220">
    <property type="entry name" value="TPP-binding domain"/>
    <property type="match status" value="1"/>
</dbReference>
<evidence type="ECO:0000259" key="5">
    <source>
        <dbReference type="PROSITE" id="PS50305"/>
    </source>
</evidence>
<keyword evidence="7" id="KW-1185">Reference proteome</keyword>
<evidence type="ECO:0000313" key="7">
    <source>
        <dbReference type="Proteomes" id="UP001595528"/>
    </source>
</evidence>
<dbReference type="InterPro" id="IPR003000">
    <property type="entry name" value="Sirtuin"/>
</dbReference>
<evidence type="ECO:0000256" key="4">
    <source>
        <dbReference type="PROSITE-ProRule" id="PRU00236"/>
    </source>
</evidence>
<evidence type="ECO:0000313" key="6">
    <source>
        <dbReference type="EMBL" id="MFC3227065.1"/>
    </source>
</evidence>
<dbReference type="InterPro" id="IPR029035">
    <property type="entry name" value="DHS-like_NAD/FAD-binding_dom"/>
</dbReference>
<name>A0ABV7KXC6_9PROT</name>
<dbReference type="PANTHER" id="PTHR11085:SF4">
    <property type="entry name" value="NAD-DEPENDENT PROTEIN DEACYLASE"/>
    <property type="match status" value="1"/>
</dbReference>
<reference evidence="7" key="1">
    <citation type="journal article" date="2019" name="Int. J. Syst. Evol. Microbiol.">
        <title>The Global Catalogue of Microorganisms (GCM) 10K type strain sequencing project: providing services to taxonomists for standard genome sequencing and annotation.</title>
        <authorList>
            <consortium name="The Broad Institute Genomics Platform"/>
            <consortium name="The Broad Institute Genome Sequencing Center for Infectious Disease"/>
            <person name="Wu L."/>
            <person name="Ma J."/>
        </authorList>
    </citation>
    <scope>NUCLEOTIDE SEQUENCE [LARGE SCALE GENOMIC DNA]</scope>
    <source>
        <strain evidence="7">KCTC 42964</strain>
    </source>
</reference>
<dbReference type="PANTHER" id="PTHR11085">
    <property type="entry name" value="NAD-DEPENDENT PROTEIN DEACYLASE SIRTUIN-5, MITOCHONDRIAL-RELATED"/>
    <property type="match status" value="1"/>
</dbReference>
<dbReference type="EC" id="2.3.1.286" evidence="1"/>
<dbReference type="Gene3D" id="3.30.1600.10">
    <property type="entry name" value="SIR2/SIRT2 'Small Domain"/>
    <property type="match status" value="1"/>
</dbReference>
<dbReference type="PROSITE" id="PS50305">
    <property type="entry name" value="SIRTUIN"/>
    <property type="match status" value="1"/>
</dbReference>
<dbReference type="InterPro" id="IPR026590">
    <property type="entry name" value="Ssirtuin_cat_dom"/>
</dbReference>
<dbReference type="Proteomes" id="UP001595528">
    <property type="component" value="Unassembled WGS sequence"/>
</dbReference>
<dbReference type="CDD" id="cd01407">
    <property type="entry name" value="SIR2-fam"/>
    <property type="match status" value="1"/>
</dbReference>
<dbReference type="InterPro" id="IPR026591">
    <property type="entry name" value="Sirtuin_cat_small_dom_sf"/>
</dbReference>
<feature type="domain" description="Deacetylase sirtuin-type" evidence="5">
    <location>
        <begin position="2"/>
        <end position="253"/>
    </location>
</feature>
<evidence type="ECO:0000256" key="2">
    <source>
        <dbReference type="ARBA" id="ARBA00022679"/>
    </source>
</evidence>
<evidence type="ECO:0000256" key="3">
    <source>
        <dbReference type="ARBA" id="ARBA00023027"/>
    </source>
</evidence>
<comment type="caution">
    <text evidence="6">The sequence shown here is derived from an EMBL/GenBank/DDBJ whole genome shotgun (WGS) entry which is preliminary data.</text>
</comment>
<accession>A0ABV7KXC6</accession>
<dbReference type="RefSeq" id="WP_379899226.1">
    <property type="nucleotide sequence ID" value="NZ_JBHRTR010000019.1"/>
</dbReference>
<comment type="caution">
    <text evidence="4">Lacks conserved residue(s) required for the propagation of feature annotation.</text>
</comment>
<dbReference type="Pfam" id="PF02146">
    <property type="entry name" value="SIR2"/>
    <property type="match status" value="1"/>
</dbReference>
<proteinExistence type="predicted"/>
<dbReference type="SUPFAM" id="SSF52467">
    <property type="entry name" value="DHS-like NAD/FAD-binding domain"/>
    <property type="match status" value="1"/>
</dbReference>
<keyword evidence="3" id="KW-0520">NAD</keyword>
<organism evidence="6 7">
    <name type="scientific">Marinibaculum pumilum</name>
    <dbReference type="NCBI Taxonomy" id="1766165"/>
    <lineage>
        <taxon>Bacteria</taxon>
        <taxon>Pseudomonadati</taxon>
        <taxon>Pseudomonadota</taxon>
        <taxon>Alphaproteobacteria</taxon>
        <taxon>Rhodospirillales</taxon>
        <taxon>Rhodospirillaceae</taxon>
        <taxon>Marinibaculum</taxon>
    </lineage>
</organism>
<evidence type="ECO:0000256" key="1">
    <source>
        <dbReference type="ARBA" id="ARBA00012928"/>
    </source>
</evidence>
<keyword evidence="2" id="KW-0808">Transferase</keyword>
<dbReference type="EMBL" id="JBHRTR010000019">
    <property type="protein sequence ID" value="MFC3227065.1"/>
    <property type="molecule type" value="Genomic_DNA"/>
</dbReference>
<sequence length="253" mass="27342">MTDIAGDPIESLRQLVDEAESIVAFTGAGISTESGIPDFRSPGGIWTKYRPIDFRDFMASEEMRIESWRRKFATDQVMRQAAPNLGHRALAELARRGKLSCVITQNVDGLHQASGLDAGQVIELHGNATYAACLDCGKRHELEPIRVYFEATGTPPPCSACDGILKTATISFGQAMPEAEMRRAQVETLACDLFLAIGSSLVVYPAAGFPMLAKQNGAGLVILNRDATDQDELADLVLHREIGPTLGAVVRVN</sequence>